<dbReference type="InterPro" id="IPR050812">
    <property type="entry name" value="Preph/Arog_dehydrog"/>
</dbReference>
<name>U7QL11_9CYAN</name>
<dbReference type="GO" id="GO:0006571">
    <property type="term" value="P:tyrosine biosynthetic process"/>
    <property type="evidence" value="ECO:0007669"/>
    <property type="project" value="InterPro"/>
</dbReference>
<dbReference type="SUPFAM" id="SSF48179">
    <property type="entry name" value="6-phosphogluconate dehydrogenase C-terminal domain-like"/>
    <property type="match status" value="1"/>
</dbReference>
<dbReference type="PROSITE" id="PS51176">
    <property type="entry name" value="PDH_ADH"/>
    <property type="match status" value="1"/>
</dbReference>
<dbReference type="GO" id="GO:0070403">
    <property type="term" value="F:NAD+ binding"/>
    <property type="evidence" value="ECO:0007669"/>
    <property type="project" value="InterPro"/>
</dbReference>
<evidence type="ECO:0000259" key="3">
    <source>
        <dbReference type="PROSITE" id="PS51176"/>
    </source>
</evidence>
<dbReference type="RefSeq" id="WP_023065156.1">
    <property type="nucleotide sequence ID" value="NZ_AUZM01000009.1"/>
</dbReference>
<dbReference type="EMBL" id="AUZM01000009">
    <property type="protein sequence ID" value="ERT08563.1"/>
    <property type="molecule type" value="Genomic_DNA"/>
</dbReference>
<dbReference type="SUPFAM" id="SSF51735">
    <property type="entry name" value="NAD(P)-binding Rossmann-fold domains"/>
    <property type="match status" value="1"/>
</dbReference>
<dbReference type="InterPro" id="IPR003099">
    <property type="entry name" value="Prephen_DH"/>
</dbReference>
<accession>U7QL11</accession>
<evidence type="ECO:0000313" key="5">
    <source>
        <dbReference type="Proteomes" id="UP000017127"/>
    </source>
</evidence>
<dbReference type="InterPro" id="IPR046826">
    <property type="entry name" value="PDH_N"/>
</dbReference>
<proteinExistence type="inferred from homology"/>
<dbReference type="Gene3D" id="3.40.50.720">
    <property type="entry name" value="NAD(P)-binding Rossmann-like Domain"/>
    <property type="match status" value="1"/>
</dbReference>
<sequence length="388" mass="42615">MFCSKSTAKLAEIDRQLVKLLGERIAAMADSTDEIDSTTLKTELARAGVPEFVWRSLLTSAAAAATITQSDELTSSTDFPKTDSPKRVTLIGGTGKMGLFFADQLIDAGHRVRIMGRDDWQDAEVFLGNADLVMVCVPTDQAVSVIEKAVPYLRQTTALTDIISIKAPILEAMLTHHSGPVMGLHPMFGPGTRSFLSQNVVVCPGRKVSAFDWLLKLIERNGGKLRTSEADEHDRMMATVQGIRHFMTFGLGVFLATEDVDVARSLELSSPLYRLAIATVSRFFAQSSSLSLEIMIGSEQSRSILQRLSTTYAQLASAASCHDLECLKSAFETAHQTFQTVMPHSRQETDHMIESLSVFLAASKVEPLEVDCEQESIQWSRPVDRIVN</sequence>
<reference evidence="4 5" key="1">
    <citation type="journal article" date="2013" name="Front. Microbiol.">
        <title>Comparative genomic analyses of the cyanobacterium, Lyngbya aestuarii BL J, a powerful hydrogen producer.</title>
        <authorList>
            <person name="Kothari A."/>
            <person name="Vaughn M."/>
            <person name="Garcia-Pichel F."/>
        </authorList>
    </citation>
    <scope>NUCLEOTIDE SEQUENCE [LARGE SCALE GENOMIC DNA]</scope>
    <source>
        <strain evidence="4 5">BL J</strain>
    </source>
</reference>
<keyword evidence="5" id="KW-1185">Reference proteome</keyword>
<keyword evidence="2" id="KW-0560">Oxidoreductase</keyword>
<dbReference type="InterPro" id="IPR008927">
    <property type="entry name" value="6-PGluconate_DH-like_C_sf"/>
</dbReference>
<dbReference type="AlphaFoldDB" id="U7QL11"/>
<gene>
    <name evidence="4" type="ORF">M595_1373</name>
</gene>
<dbReference type="Proteomes" id="UP000017127">
    <property type="component" value="Unassembled WGS sequence"/>
</dbReference>
<protein>
    <submittedName>
        <fullName evidence="4">Prephenate dehydrogenase family protein</fullName>
    </submittedName>
</protein>
<dbReference type="PANTHER" id="PTHR21363">
    <property type="entry name" value="PREPHENATE DEHYDROGENASE"/>
    <property type="match status" value="1"/>
</dbReference>
<dbReference type="Pfam" id="PF02153">
    <property type="entry name" value="PDH_N"/>
    <property type="match status" value="1"/>
</dbReference>
<dbReference type="GO" id="GO:0004665">
    <property type="term" value="F:prephenate dehydrogenase (NADP+) activity"/>
    <property type="evidence" value="ECO:0007669"/>
    <property type="project" value="InterPro"/>
</dbReference>
<feature type="domain" description="Prephenate/arogenate dehydrogenase" evidence="3">
    <location>
        <begin position="86"/>
        <end position="349"/>
    </location>
</feature>
<dbReference type="GO" id="GO:0008977">
    <property type="term" value="F:prephenate dehydrogenase (NAD+) activity"/>
    <property type="evidence" value="ECO:0007669"/>
    <property type="project" value="InterPro"/>
</dbReference>
<dbReference type="PANTHER" id="PTHR21363:SF0">
    <property type="entry name" value="PREPHENATE DEHYDROGENASE [NADP(+)]"/>
    <property type="match status" value="1"/>
</dbReference>
<evidence type="ECO:0000256" key="1">
    <source>
        <dbReference type="ARBA" id="ARBA00007964"/>
    </source>
</evidence>
<evidence type="ECO:0000313" key="4">
    <source>
        <dbReference type="EMBL" id="ERT08563.1"/>
    </source>
</evidence>
<organism evidence="4 5">
    <name type="scientific">Lyngbya aestuarii BL J</name>
    <dbReference type="NCBI Taxonomy" id="1348334"/>
    <lineage>
        <taxon>Bacteria</taxon>
        <taxon>Bacillati</taxon>
        <taxon>Cyanobacteriota</taxon>
        <taxon>Cyanophyceae</taxon>
        <taxon>Oscillatoriophycideae</taxon>
        <taxon>Oscillatoriales</taxon>
        <taxon>Microcoleaceae</taxon>
        <taxon>Lyngbya</taxon>
    </lineage>
</organism>
<dbReference type="InterPro" id="IPR046825">
    <property type="entry name" value="PDH_C"/>
</dbReference>
<dbReference type="Gene3D" id="1.10.3660.10">
    <property type="entry name" value="6-phosphogluconate dehydrogenase C-terminal like domain"/>
    <property type="match status" value="1"/>
</dbReference>
<dbReference type="Pfam" id="PF20463">
    <property type="entry name" value="PDH_C"/>
    <property type="match status" value="1"/>
</dbReference>
<comment type="similarity">
    <text evidence="1">Belongs to the prephenate/arogenate dehydrogenase family.</text>
</comment>
<comment type="caution">
    <text evidence="4">The sequence shown here is derived from an EMBL/GenBank/DDBJ whole genome shotgun (WGS) entry which is preliminary data.</text>
</comment>
<dbReference type="InterPro" id="IPR036291">
    <property type="entry name" value="NAD(P)-bd_dom_sf"/>
</dbReference>
<evidence type="ECO:0000256" key="2">
    <source>
        <dbReference type="ARBA" id="ARBA00023002"/>
    </source>
</evidence>